<dbReference type="Gene3D" id="3.20.20.70">
    <property type="entry name" value="Aldolase class I"/>
    <property type="match status" value="1"/>
</dbReference>
<name>A0ABN7NJD8_TIMPD</name>
<feature type="non-terminal residue" evidence="2">
    <location>
        <position position="202"/>
    </location>
</feature>
<keyword evidence="3" id="KW-1185">Reference proteome</keyword>
<dbReference type="InterPro" id="IPR055268">
    <property type="entry name" value="PCB-like"/>
</dbReference>
<evidence type="ECO:0000313" key="3">
    <source>
        <dbReference type="Proteomes" id="UP001153148"/>
    </source>
</evidence>
<evidence type="ECO:0000313" key="2">
    <source>
        <dbReference type="EMBL" id="CAG2053382.1"/>
    </source>
</evidence>
<dbReference type="PANTHER" id="PTHR43778:SF2">
    <property type="entry name" value="PYRUVATE CARBOXYLASE, MITOCHONDRIAL"/>
    <property type="match status" value="1"/>
</dbReference>
<dbReference type="InterPro" id="IPR013785">
    <property type="entry name" value="Aldolase_TIM"/>
</dbReference>
<organism evidence="2 3">
    <name type="scientific">Timema podura</name>
    <name type="common">Walking stick</name>
    <dbReference type="NCBI Taxonomy" id="61482"/>
    <lineage>
        <taxon>Eukaryota</taxon>
        <taxon>Metazoa</taxon>
        <taxon>Ecdysozoa</taxon>
        <taxon>Arthropoda</taxon>
        <taxon>Hexapoda</taxon>
        <taxon>Insecta</taxon>
        <taxon>Pterygota</taxon>
        <taxon>Neoptera</taxon>
        <taxon>Polyneoptera</taxon>
        <taxon>Phasmatodea</taxon>
        <taxon>Timematodea</taxon>
        <taxon>Timematoidea</taxon>
        <taxon>Timematidae</taxon>
        <taxon>Timema</taxon>
    </lineage>
</organism>
<feature type="domain" description="Pyruvate carboxyltransferase" evidence="1">
    <location>
        <begin position="156"/>
        <end position="202"/>
    </location>
</feature>
<proteinExistence type="predicted"/>
<dbReference type="InterPro" id="IPR011054">
    <property type="entry name" value="Rudment_hybrid_motif"/>
</dbReference>
<reference evidence="2" key="1">
    <citation type="submission" date="2021-03" db="EMBL/GenBank/DDBJ databases">
        <authorList>
            <person name="Tran Van P."/>
        </authorList>
    </citation>
    <scope>NUCLEOTIDE SEQUENCE</scope>
</reference>
<dbReference type="SUPFAM" id="SSF51569">
    <property type="entry name" value="Aldolase"/>
    <property type="match status" value="1"/>
</dbReference>
<dbReference type="EMBL" id="CAJPIN010000346">
    <property type="protein sequence ID" value="CAG2053382.1"/>
    <property type="molecule type" value="Genomic_DNA"/>
</dbReference>
<sequence length="202" mass="22869">MEERGVWSMDERRVWMRKEYGGERSMEGRKTNIPFLLNVLENQKFLNGTVDTYFIDEHPELFQFQQSRNRAQKLLNYIGTVLVNGPSTPLATGLKPAEIHPHVPDVPLDFSAQAASADSDSEGDYVGLEPPRGLRHILQKEGPAGFAKAVRANKGLLLMDTTFRDAHQSLLATRVRTHDLLRISPYVAHNFNHLYSLENWGG</sequence>
<dbReference type="Gene3D" id="3.30.470.20">
    <property type="entry name" value="ATP-grasp fold, B domain"/>
    <property type="match status" value="1"/>
</dbReference>
<dbReference type="Gene3D" id="3.10.600.10">
    <property type="entry name" value="pyruvate carboxylase f1077a mutant domain"/>
    <property type="match status" value="1"/>
</dbReference>
<dbReference type="InterPro" id="IPR000891">
    <property type="entry name" value="PYR_CT"/>
</dbReference>
<protein>
    <recommendedName>
        <fullName evidence="1">Pyruvate carboxyltransferase domain-containing protein</fullName>
    </recommendedName>
</protein>
<dbReference type="Proteomes" id="UP001153148">
    <property type="component" value="Unassembled WGS sequence"/>
</dbReference>
<dbReference type="PANTHER" id="PTHR43778">
    <property type="entry name" value="PYRUVATE CARBOXYLASE"/>
    <property type="match status" value="1"/>
</dbReference>
<accession>A0ABN7NJD8</accession>
<comment type="caution">
    <text evidence="2">The sequence shown here is derived from an EMBL/GenBank/DDBJ whole genome shotgun (WGS) entry which is preliminary data.</text>
</comment>
<dbReference type="PROSITE" id="PS50991">
    <property type="entry name" value="PYR_CT"/>
    <property type="match status" value="1"/>
</dbReference>
<gene>
    <name evidence="2" type="ORF">TPAB3V08_LOCUS439</name>
</gene>
<dbReference type="SUPFAM" id="SSF51246">
    <property type="entry name" value="Rudiment single hybrid motif"/>
    <property type="match status" value="1"/>
</dbReference>
<evidence type="ECO:0000259" key="1">
    <source>
        <dbReference type="PROSITE" id="PS50991"/>
    </source>
</evidence>